<dbReference type="EMBL" id="KN819547">
    <property type="protein sequence ID" value="KIJ08838.1"/>
    <property type="molecule type" value="Genomic_DNA"/>
</dbReference>
<dbReference type="InterPro" id="IPR032675">
    <property type="entry name" value="LRR_dom_sf"/>
</dbReference>
<dbReference type="Gene3D" id="3.80.10.10">
    <property type="entry name" value="Ribonuclease Inhibitor"/>
    <property type="match status" value="1"/>
</dbReference>
<dbReference type="OrthoDB" id="3001771at2759"/>
<keyword evidence="2" id="KW-1185">Reference proteome</keyword>
<evidence type="ECO:0008006" key="3">
    <source>
        <dbReference type="Google" id="ProtNLM"/>
    </source>
</evidence>
<name>A0A0C9TCU5_PAXIN</name>
<reference evidence="1 2" key="1">
    <citation type="submission" date="2014-06" db="EMBL/GenBank/DDBJ databases">
        <authorList>
            <consortium name="DOE Joint Genome Institute"/>
            <person name="Kuo A."/>
            <person name="Kohler A."/>
            <person name="Nagy L.G."/>
            <person name="Floudas D."/>
            <person name="Copeland A."/>
            <person name="Barry K.W."/>
            <person name="Cichocki N."/>
            <person name="Veneault-Fourrey C."/>
            <person name="LaButti K."/>
            <person name="Lindquist E.A."/>
            <person name="Lipzen A."/>
            <person name="Lundell T."/>
            <person name="Morin E."/>
            <person name="Murat C."/>
            <person name="Sun H."/>
            <person name="Tunlid A."/>
            <person name="Henrissat B."/>
            <person name="Grigoriev I.V."/>
            <person name="Hibbett D.S."/>
            <person name="Martin F."/>
            <person name="Nordberg H.P."/>
            <person name="Cantor M.N."/>
            <person name="Hua S.X."/>
        </authorList>
    </citation>
    <scope>NUCLEOTIDE SEQUENCE [LARGE SCALE GENOMIC DNA]</scope>
    <source>
        <strain evidence="1 2">ATCC 200175</strain>
    </source>
</reference>
<evidence type="ECO:0000313" key="2">
    <source>
        <dbReference type="Proteomes" id="UP000053647"/>
    </source>
</evidence>
<dbReference type="AlphaFoldDB" id="A0A0C9TCU5"/>
<sequence>MHGTLQVSRSPQRQRVSIGHLPVELIMMIFYEVYKLGLNSQAVEGSELPPLTSVDFPSSTLFPNALAMVCSVWREILSSVPSFWTRVVIAIDGNATPLSLIKGSFEWSRPLPIYVLIAPYSSTCDETPGEGHRVEAVMRYLVPELHRCRRIRFNTIQVSSLPPLQAFSGQAPLLRELEFGCTPYDPWAEEKPGDVAVPLGLMCPGLKTLHLNGRNFCNVCPPLSESAPSFAYDLWLSHLPNLTSLTISNYRVGGRNGCLSMAEMLRALQELSSLAYLAIKNVEFDDESPSDSYTLSSALWRLEFSDLANGLYLFFGAVVLQEGIDTLDITRCNVNNVAWENVSCTELTLEQIDGRYDLGQILKYSLVSALNVYECPSFDDNLLYCLMGSSPSFPDEDVFAGCLLALVIGECDNFSMGVLKEMCERREQQAWEEAPWQSLDDIAGINFEMCSPITDVSVYGKGDLTPEDEEWLNSYNSRFHHS</sequence>
<dbReference type="Proteomes" id="UP000053647">
    <property type="component" value="Unassembled WGS sequence"/>
</dbReference>
<dbReference type="HOGENOM" id="CLU_027732_1_0_1"/>
<proteinExistence type="predicted"/>
<gene>
    <name evidence="1" type="ORF">PAXINDRAFT_102431</name>
</gene>
<evidence type="ECO:0000313" key="1">
    <source>
        <dbReference type="EMBL" id="KIJ08838.1"/>
    </source>
</evidence>
<reference evidence="2" key="2">
    <citation type="submission" date="2015-01" db="EMBL/GenBank/DDBJ databases">
        <title>Evolutionary Origins and Diversification of the Mycorrhizal Mutualists.</title>
        <authorList>
            <consortium name="DOE Joint Genome Institute"/>
            <consortium name="Mycorrhizal Genomics Consortium"/>
            <person name="Kohler A."/>
            <person name="Kuo A."/>
            <person name="Nagy L.G."/>
            <person name="Floudas D."/>
            <person name="Copeland A."/>
            <person name="Barry K.W."/>
            <person name="Cichocki N."/>
            <person name="Veneault-Fourrey C."/>
            <person name="LaButti K."/>
            <person name="Lindquist E.A."/>
            <person name="Lipzen A."/>
            <person name="Lundell T."/>
            <person name="Morin E."/>
            <person name="Murat C."/>
            <person name="Riley R."/>
            <person name="Ohm R."/>
            <person name="Sun H."/>
            <person name="Tunlid A."/>
            <person name="Henrissat B."/>
            <person name="Grigoriev I.V."/>
            <person name="Hibbett D.S."/>
            <person name="Martin F."/>
        </authorList>
    </citation>
    <scope>NUCLEOTIDE SEQUENCE [LARGE SCALE GENOMIC DNA]</scope>
    <source>
        <strain evidence="2">ATCC 200175</strain>
    </source>
</reference>
<dbReference type="SUPFAM" id="SSF52047">
    <property type="entry name" value="RNI-like"/>
    <property type="match status" value="1"/>
</dbReference>
<protein>
    <recommendedName>
        <fullName evidence="3">F-box domain-containing protein</fullName>
    </recommendedName>
</protein>
<organism evidence="1 2">
    <name type="scientific">Paxillus involutus ATCC 200175</name>
    <dbReference type="NCBI Taxonomy" id="664439"/>
    <lineage>
        <taxon>Eukaryota</taxon>
        <taxon>Fungi</taxon>
        <taxon>Dikarya</taxon>
        <taxon>Basidiomycota</taxon>
        <taxon>Agaricomycotina</taxon>
        <taxon>Agaricomycetes</taxon>
        <taxon>Agaricomycetidae</taxon>
        <taxon>Boletales</taxon>
        <taxon>Paxilineae</taxon>
        <taxon>Paxillaceae</taxon>
        <taxon>Paxillus</taxon>
    </lineage>
</organism>
<accession>A0A0C9TCU5</accession>